<evidence type="ECO:0000256" key="3">
    <source>
        <dbReference type="SAM" id="MobiDB-lite"/>
    </source>
</evidence>
<dbReference type="Proteomes" id="UP000326837">
    <property type="component" value="Chromosome"/>
</dbReference>
<reference evidence="7" key="1">
    <citation type="submission" date="2019-10" db="EMBL/GenBank/DDBJ databases">
        <title>Lacipirellula parvula gen. nov., sp. nov., representing a lineage of planctomycetes widespread in freshwater anoxic habitats, and description of the family Lacipirellulaceae.</title>
        <authorList>
            <person name="Dedysh S.N."/>
            <person name="Kulichevskaya I.S."/>
            <person name="Beletsky A.V."/>
            <person name="Rakitin A.L."/>
            <person name="Mardanov A.V."/>
            <person name="Ivanova A.A."/>
            <person name="Saltykova V.X."/>
            <person name="Rijpstra W.I.C."/>
            <person name="Sinninghe Damste J.S."/>
            <person name="Ravin N.V."/>
        </authorList>
    </citation>
    <scope>NUCLEOTIDE SEQUENCE [LARGE SCALE GENOMIC DNA]</scope>
    <source>
        <strain evidence="7">PX69</strain>
    </source>
</reference>
<dbReference type="InterPro" id="IPR013785">
    <property type="entry name" value="Aldolase_TIM"/>
</dbReference>
<dbReference type="Pfam" id="PF16874">
    <property type="entry name" value="Glyco_hydro_36C"/>
    <property type="match status" value="1"/>
</dbReference>
<protein>
    <recommendedName>
        <fullName evidence="5">Glycosyl hydrolase family 36 C-terminal domain-containing protein</fullName>
    </recommendedName>
</protein>
<feature type="chain" id="PRO_5024833630" description="Glycosyl hydrolase family 36 C-terminal domain-containing protein" evidence="4">
    <location>
        <begin position="38"/>
        <end position="704"/>
    </location>
</feature>
<evidence type="ECO:0000313" key="7">
    <source>
        <dbReference type="Proteomes" id="UP000326837"/>
    </source>
</evidence>
<dbReference type="KEGG" id="lpav:PLANPX_2481"/>
<keyword evidence="1" id="KW-0378">Hydrolase</keyword>
<accession>A0A5K7XJ36</accession>
<feature type="domain" description="Glycosyl hydrolase family 36 C-terminal" evidence="5">
    <location>
        <begin position="620"/>
        <end position="688"/>
    </location>
</feature>
<keyword evidence="4" id="KW-0732">Signal</keyword>
<keyword evidence="2" id="KW-0326">Glycosidase</keyword>
<dbReference type="Pfam" id="PF02065">
    <property type="entry name" value="Melibiase"/>
    <property type="match status" value="1"/>
</dbReference>
<dbReference type="InterPro" id="IPR038417">
    <property type="entry name" value="Alpga-gal_N_sf"/>
</dbReference>
<dbReference type="RefSeq" id="WP_152098760.1">
    <property type="nucleotide sequence ID" value="NZ_AP021861.1"/>
</dbReference>
<dbReference type="AlphaFoldDB" id="A0A5K7XJ36"/>
<evidence type="ECO:0000256" key="4">
    <source>
        <dbReference type="SAM" id="SignalP"/>
    </source>
</evidence>
<dbReference type="SUPFAM" id="SSF51445">
    <property type="entry name" value="(Trans)glycosidases"/>
    <property type="match status" value="1"/>
</dbReference>
<evidence type="ECO:0000259" key="5">
    <source>
        <dbReference type="Pfam" id="PF16874"/>
    </source>
</evidence>
<proteinExistence type="predicted"/>
<sequence length="704" mass="79073">MTYQALLHRQYANFAFRCLAMAFIAMHGFVASPLMHAAVPAAAPTQEEIAAKDAWGKANLLDAEAQPPFSLMFGSDSRSDFFRTWPRETSTRKIDADRTEHTFTWRDAASGLELRCVAVDYADYPVVEWTVYLKNTGDKRTPLLKNIEGLDIVVNRNADGEFTLHGIKGDFCAADSYEPFSLPMPAGFEKKFGTPIWSGKSCDGPDGWPYHNLQMPGGGMIFAIGWPGAWHSNFTRVGEQGLHVAAGQQHTHLVLEPGEEIRTPLIAVLFYQGDDIIRSQNLWRRWNRAHVIPQVDGKPLGPLSQVQVDGVDKTYVQSLLDAGAHIDLCWRDAGAGGPNTWYPSDKGPHLPKPGEPNNQWLNTGTWEIDRRRYPDGFRPFSDWCREQGMQFIMWFEPERAGSPETFLGSKTEWLLPQTPSTVGSIVNLGNPECLAWLIDHIDGMIESQGLDWYREDMNGDGPFTAWRAADAGDRQGMTENLYIQGHLKFWDTLVERNPGLRIDSCASGGRRNDLETMRRAVPFVRSDFQFPDIQENVFDANQCQTYGLSSWLPFNGSGVYRYSPYEMRSFYLPLFGTGCLKSDDFKAQAEAYKECARVAPSMLFGDYYPLTPYSLAKDVWIAWQFDRPELGEGAIQAFRRAGAEEGTIRLKLRGLDPNASYEVTDFDHGDSTHLGQKLMDEGLEVALEPEGSAVFTYKVKAAEN</sequence>
<evidence type="ECO:0000256" key="2">
    <source>
        <dbReference type="ARBA" id="ARBA00023295"/>
    </source>
</evidence>
<dbReference type="InterPro" id="IPR013780">
    <property type="entry name" value="Glyco_hydro_b"/>
</dbReference>
<gene>
    <name evidence="6" type="ORF">PLANPX_2481</name>
</gene>
<dbReference type="InterPro" id="IPR017853">
    <property type="entry name" value="GH"/>
</dbReference>
<evidence type="ECO:0000313" key="6">
    <source>
        <dbReference type="EMBL" id="BBO32869.1"/>
    </source>
</evidence>
<dbReference type="Gene3D" id="3.20.20.70">
    <property type="entry name" value="Aldolase class I"/>
    <property type="match status" value="1"/>
</dbReference>
<dbReference type="GO" id="GO:0016798">
    <property type="term" value="F:hydrolase activity, acting on glycosyl bonds"/>
    <property type="evidence" value="ECO:0007669"/>
    <property type="project" value="UniProtKB-KW"/>
</dbReference>
<name>A0A5K7XJ36_9BACT</name>
<organism evidence="6 7">
    <name type="scientific">Lacipirellula parvula</name>
    <dbReference type="NCBI Taxonomy" id="2650471"/>
    <lineage>
        <taxon>Bacteria</taxon>
        <taxon>Pseudomonadati</taxon>
        <taxon>Planctomycetota</taxon>
        <taxon>Planctomycetia</taxon>
        <taxon>Pirellulales</taxon>
        <taxon>Lacipirellulaceae</taxon>
        <taxon>Lacipirellula</taxon>
    </lineage>
</organism>
<dbReference type="Gene3D" id="2.60.40.1180">
    <property type="entry name" value="Golgi alpha-mannosidase II"/>
    <property type="match status" value="1"/>
</dbReference>
<dbReference type="EMBL" id="AP021861">
    <property type="protein sequence ID" value="BBO32869.1"/>
    <property type="molecule type" value="Genomic_DNA"/>
</dbReference>
<feature type="region of interest" description="Disordered" evidence="3">
    <location>
        <begin position="340"/>
        <end position="359"/>
    </location>
</feature>
<evidence type="ECO:0000256" key="1">
    <source>
        <dbReference type="ARBA" id="ARBA00022801"/>
    </source>
</evidence>
<dbReference type="InterPro" id="IPR031705">
    <property type="entry name" value="Glyco_hydro_36_C"/>
</dbReference>
<feature type="signal peptide" evidence="4">
    <location>
        <begin position="1"/>
        <end position="37"/>
    </location>
</feature>
<dbReference type="Gene3D" id="2.70.98.60">
    <property type="entry name" value="alpha-galactosidase from lactobacil brevis"/>
    <property type="match status" value="1"/>
</dbReference>
<keyword evidence="7" id="KW-1185">Reference proteome</keyword>